<evidence type="ECO:0008006" key="4">
    <source>
        <dbReference type="Google" id="ProtNLM"/>
    </source>
</evidence>
<name>A0A4U5NUQ1_STECR</name>
<dbReference type="SUPFAM" id="SSF47769">
    <property type="entry name" value="SAM/Pointed domain"/>
    <property type="match status" value="1"/>
</dbReference>
<dbReference type="OrthoDB" id="5800688at2759"/>
<comment type="caution">
    <text evidence="2">The sequence shown here is derived from an EMBL/GenBank/DDBJ whole genome shotgun (WGS) entry which is preliminary data.</text>
</comment>
<dbReference type="Gene3D" id="1.10.150.50">
    <property type="entry name" value="Transcription Factor, Ets-1"/>
    <property type="match status" value="1"/>
</dbReference>
<dbReference type="EMBL" id="AZBU02000003">
    <property type="protein sequence ID" value="TKR87259.1"/>
    <property type="molecule type" value="Genomic_DNA"/>
</dbReference>
<dbReference type="Proteomes" id="UP000298663">
    <property type="component" value="Unassembled WGS sequence"/>
</dbReference>
<keyword evidence="3" id="KW-1185">Reference proteome</keyword>
<reference evidence="2 3" key="2">
    <citation type="journal article" date="2019" name="G3 (Bethesda)">
        <title>Hybrid Assembly of the Genome of the Entomopathogenic Nematode Steinernema carpocapsae Identifies the X-Chromosome.</title>
        <authorList>
            <person name="Serra L."/>
            <person name="Macchietto M."/>
            <person name="Macias-Munoz A."/>
            <person name="McGill C.J."/>
            <person name="Rodriguez I.M."/>
            <person name="Rodriguez B."/>
            <person name="Murad R."/>
            <person name="Mortazavi A."/>
        </authorList>
    </citation>
    <scope>NUCLEOTIDE SEQUENCE [LARGE SCALE GENOMIC DNA]</scope>
    <source>
        <strain evidence="2 3">ALL</strain>
    </source>
</reference>
<proteinExistence type="predicted"/>
<sequence>MFAEAEPYIEPLMSIDEAMIGVVNNPATWSREELRDFLRTTVLAPLTDVLYEEEIDGQSFVMLTANDYVNILQMKLGFALHLHQMARQLVARYLEHDEDALVDRRRPPRLLAYEPPRPPPAEVEDPELEQPREPRPVRYGSENLPNFIDYADGVGAFYVDGEVVERDPEDVEQEPLEEEWDEDFWLNEFAQNGLHNGFHNGLLNYMDGPIENGHLPNGFAQNGFGNHGGHLVNGHVENGFVENGLVENGFIEPEHNALNGFVENGAFANGHLQNGLRENGIQEEDEVLQNGIVENGFHDDEEDDELIQNGFDDDGFQDNGIG</sequence>
<organism evidence="2 3">
    <name type="scientific">Steinernema carpocapsae</name>
    <name type="common">Entomopathogenic nematode</name>
    <dbReference type="NCBI Taxonomy" id="34508"/>
    <lineage>
        <taxon>Eukaryota</taxon>
        <taxon>Metazoa</taxon>
        <taxon>Ecdysozoa</taxon>
        <taxon>Nematoda</taxon>
        <taxon>Chromadorea</taxon>
        <taxon>Rhabditida</taxon>
        <taxon>Tylenchina</taxon>
        <taxon>Panagrolaimomorpha</taxon>
        <taxon>Strongyloidoidea</taxon>
        <taxon>Steinernematidae</taxon>
        <taxon>Steinernema</taxon>
    </lineage>
</organism>
<dbReference type="InterPro" id="IPR013761">
    <property type="entry name" value="SAM/pointed_sf"/>
</dbReference>
<evidence type="ECO:0000313" key="3">
    <source>
        <dbReference type="Proteomes" id="UP000298663"/>
    </source>
</evidence>
<reference evidence="2 3" key="1">
    <citation type="journal article" date="2015" name="Genome Biol.">
        <title>Comparative genomics of Steinernema reveals deeply conserved gene regulatory networks.</title>
        <authorList>
            <person name="Dillman A.R."/>
            <person name="Macchietto M."/>
            <person name="Porter C.F."/>
            <person name="Rogers A."/>
            <person name="Williams B."/>
            <person name="Antoshechkin I."/>
            <person name="Lee M.M."/>
            <person name="Goodwin Z."/>
            <person name="Lu X."/>
            <person name="Lewis E.E."/>
            <person name="Goodrich-Blair H."/>
            <person name="Stock S.P."/>
            <person name="Adams B.J."/>
            <person name="Sternberg P.W."/>
            <person name="Mortazavi A."/>
        </authorList>
    </citation>
    <scope>NUCLEOTIDE SEQUENCE [LARGE SCALE GENOMIC DNA]</scope>
    <source>
        <strain evidence="2 3">ALL</strain>
    </source>
</reference>
<feature type="region of interest" description="Disordered" evidence="1">
    <location>
        <begin position="106"/>
        <end position="140"/>
    </location>
</feature>
<evidence type="ECO:0000256" key="1">
    <source>
        <dbReference type="SAM" id="MobiDB-lite"/>
    </source>
</evidence>
<dbReference type="AlphaFoldDB" id="A0A4U5NUQ1"/>
<accession>A0A4U5NUQ1</accession>
<protein>
    <recommendedName>
        <fullName evidence="4">SAM domain-containing protein</fullName>
    </recommendedName>
</protein>
<dbReference type="STRING" id="34508.A0A4U5NUQ1"/>
<evidence type="ECO:0000313" key="2">
    <source>
        <dbReference type="EMBL" id="TKR87259.1"/>
    </source>
</evidence>
<gene>
    <name evidence="2" type="ORF">L596_011685</name>
</gene>